<organism evidence="1">
    <name type="scientific">Nothobranchius pienaari</name>
    <dbReference type="NCBI Taxonomy" id="704102"/>
    <lineage>
        <taxon>Eukaryota</taxon>
        <taxon>Metazoa</taxon>
        <taxon>Chordata</taxon>
        <taxon>Craniata</taxon>
        <taxon>Vertebrata</taxon>
        <taxon>Euteleostomi</taxon>
        <taxon>Actinopterygii</taxon>
        <taxon>Neopterygii</taxon>
        <taxon>Teleostei</taxon>
        <taxon>Neoteleostei</taxon>
        <taxon>Acanthomorphata</taxon>
        <taxon>Ovalentaria</taxon>
        <taxon>Atherinomorphae</taxon>
        <taxon>Cyprinodontiformes</taxon>
        <taxon>Nothobranchiidae</taxon>
        <taxon>Nothobranchius</taxon>
    </lineage>
</organism>
<dbReference type="AlphaFoldDB" id="A0A1A8L2V6"/>
<feature type="non-terminal residue" evidence="1">
    <location>
        <position position="76"/>
    </location>
</feature>
<reference evidence="1" key="2">
    <citation type="submission" date="2016-06" db="EMBL/GenBank/DDBJ databases">
        <title>The genome of a short-lived fish provides insights into sex chromosome evolution and the genetic control of aging.</title>
        <authorList>
            <person name="Reichwald K."/>
            <person name="Felder M."/>
            <person name="Petzold A."/>
            <person name="Koch P."/>
            <person name="Groth M."/>
            <person name="Platzer M."/>
        </authorList>
    </citation>
    <scope>NUCLEOTIDE SEQUENCE</scope>
    <source>
        <tissue evidence="1">Brain</tissue>
    </source>
</reference>
<proteinExistence type="predicted"/>
<protein>
    <submittedName>
        <fullName evidence="1">Uncharacterized protein</fullName>
    </submittedName>
</protein>
<name>A0A1A8L2V6_9TELE</name>
<gene>
    <name evidence="1" type="primary">CR392001.1</name>
</gene>
<feature type="non-terminal residue" evidence="1">
    <location>
        <position position="1"/>
    </location>
</feature>
<evidence type="ECO:0000313" key="1">
    <source>
        <dbReference type="EMBL" id="SBR38726.1"/>
    </source>
</evidence>
<dbReference type="EMBL" id="HAEF01001344">
    <property type="protein sequence ID" value="SBR38726.1"/>
    <property type="molecule type" value="Transcribed_RNA"/>
</dbReference>
<reference evidence="1" key="1">
    <citation type="submission" date="2016-05" db="EMBL/GenBank/DDBJ databases">
        <authorList>
            <person name="Lavstsen T."/>
            <person name="Jespersen J.S."/>
        </authorList>
    </citation>
    <scope>NUCLEOTIDE SEQUENCE</scope>
    <source>
        <tissue evidence="1">Brain</tissue>
    </source>
</reference>
<accession>A0A1A8L2V6</accession>
<sequence length="76" mass="8469">YCVSGMNFRSLSPSHEKSEQKQRCCVYIFVECIYSLVTLSICKASVTESVYVVNGTVVCNAMGKENNCFLSQLTVQ</sequence>